<dbReference type="Gene3D" id="3.90.550.50">
    <property type="match status" value="1"/>
</dbReference>
<comment type="subcellular location">
    <subcellularLocation>
        <location evidence="8">Endomembrane system</location>
        <topology evidence="8">Single-pass membrane protein</topology>
    </subcellularLocation>
    <subcellularLocation>
        <location evidence="1">Membrane</location>
        <topology evidence="1">Single-pass type II membrane protein</topology>
    </subcellularLocation>
</comment>
<name>A0A3D8S407_9EURO</name>
<reference evidence="10 11" key="1">
    <citation type="journal article" date="2018" name="IMA Fungus">
        <title>IMA Genome-F 9: Draft genome sequence of Annulohypoxylon stygium, Aspergillus mulundensis, Berkeleyomyces basicola (syn. Thielaviopsis basicola), Ceratocystis smalleyi, two Cercospora beticola strains, Coleophoma cylindrospora, Fusarium fracticaudum, Phialophora cf. hyalina, and Morchella septimelata.</title>
        <authorList>
            <person name="Wingfield B.D."/>
            <person name="Bills G.F."/>
            <person name="Dong Y."/>
            <person name="Huang W."/>
            <person name="Nel W.J."/>
            <person name="Swalarsk-Parry B.S."/>
            <person name="Vaghefi N."/>
            <person name="Wilken P.M."/>
            <person name="An Z."/>
            <person name="de Beer Z.W."/>
            <person name="De Vos L."/>
            <person name="Chen L."/>
            <person name="Duong T.A."/>
            <person name="Gao Y."/>
            <person name="Hammerbacher A."/>
            <person name="Kikkert J.R."/>
            <person name="Li Y."/>
            <person name="Li H."/>
            <person name="Li K."/>
            <person name="Li Q."/>
            <person name="Liu X."/>
            <person name="Ma X."/>
            <person name="Naidoo K."/>
            <person name="Pethybridge S.J."/>
            <person name="Sun J."/>
            <person name="Steenkamp E.T."/>
            <person name="van der Nest M.A."/>
            <person name="van Wyk S."/>
            <person name="Wingfield M.J."/>
            <person name="Xiong C."/>
            <person name="Yue Q."/>
            <person name="Zhang X."/>
        </authorList>
    </citation>
    <scope>NUCLEOTIDE SEQUENCE [LARGE SCALE GENOMIC DNA]</scope>
    <source>
        <strain evidence="10 11">DSM 5745</strain>
    </source>
</reference>
<gene>
    <name evidence="10" type="ORF">DSM5745_04604</name>
</gene>
<accession>A0A3D8S407</accession>
<dbReference type="Pfam" id="PF02434">
    <property type="entry name" value="Fringe"/>
    <property type="match status" value="1"/>
</dbReference>
<keyword evidence="5" id="KW-0735">Signal-anchor</keyword>
<evidence type="ECO:0000256" key="6">
    <source>
        <dbReference type="ARBA" id="ARBA00022989"/>
    </source>
</evidence>
<dbReference type="EMBL" id="PVWQ01000005">
    <property type="protein sequence ID" value="RDW81047.1"/>
    <property type="molecule type" value="Genomic_DNA"/>
</dbReference>
<dbReference type="AlphaFoldDB" id="A0A3D8S407"/>
<keyword evidence="2" id="KW-0328">Glycosyltransferase</keyword>
<comment type="caution">
    <text evidence="10">The sequence shown here is derived from an EMBL/GenBank/DDBJ whole genome shotgun (WGS) entry which is preliminary data.</text>
</comment>
<organism evidence="10 11">
    <name type="scientific">Aspergillus mulundensis</name>
    <dbReference type="NCBI Taxonomy" id="1810919"/>
    <lineage>
        <taxon>Eukaryota</taxon>
        <taxon>Fungi</taxon>
        <taxon>Dikarya</taxon>
        <taxon>Ascomycota</taxon>
        <taxon>Pezizomycotina</taxon>
        <taxon>Eurotiomycetes</taxon>
        <taxon>Eurotiomycetidae</taxon>
        <taxon>Eurotiales</taxon>
        <taxon>Aspergillaceae</taxon>
        <taxon>Aspergillus</taxon>
        <taxon>Aspergillus subgen. Nidulantes</taxon>
    </lineage>
</organism>
<evidence type="ECO:0000256" key="8">
    <source>
        <dbReference type="ARBA" id="ARBA00037847"/>
    </source>
</evidence>
<keyword evidence="4" id="KW-0812">Transmembrane</keyword>
<keyword evidence="6" id="KW-1133">Transmembrane helix</keyword>
<dbReference type="GO" id="GO:0012505">
    <property type="term" value="C:endomembrane system"/>
    <property type="evidence" value="ECO:0007669"/>
    <property type="project" value="UniProtKB-SubCell"/>
</dbReference>
<evidence type="ECO:0000259" key="9">
    <source>
        <dbReference type="Pfam" id="PF02434"/>
    </source>
</evidence>
<evidence type="ECO:0000256" key="1">
    <source>
        <dbReference type="ARBA" id="ARBA00004606"/>
    </source>
</evidence>
<evidence type="ECO:0000313" key="11">
    <source>
        <dbReference type="Proteomes" id="UP000256690"/>
    </source>
</evidence>
<keyword evidence="3" id="KW-0808">Transferase</keyword>
<evidence type="ECO:0000256" key="4">
    <source>
        <dbReference type="ARBA" id="ARBA00022692"/>
    </source>
</evidence>
<evidence type="ECO:0000313" key="10">
    <source>
        <dbReference type="EMBL" id="RDW81047.1"/>
    </source>
</evidence>
<dbReference type="GO" id="GO:0016757">
    <property type="term" value="F:glycosyltransferase activity"/>
    <property type="evidence" value="ECO:0007669"/>
    <property type="project" value="UniProtKB-KW"/>
</dbReference>
<keyword evidence="11" id="KW-1185">Reference proteome</keyword>
<evidence type="ECO:0000256" key="2">
    <source>
        <dbReference type="ARBA" id="ARBA00022676"/>
    </source>
</evidence>
<evidence type="ECO:0000256" key="5">
    <source>
        <dbReference type="ARBA" id="ARBA00022968"/>
    </source>
</evidence>
<proteinExistence type="predicted"/>
<dbReference type="PANTHER" id="PTHR10811">
    <property type="entry name" value="FRINGE-RELATED"/>
    <property type="match status" value="1"/>
</dbReference>
<dbReference type="FunFam" id="3.90.550.50:FF:000031">
    <property type="entry name" value="Uncharacterized protein"/>
    <property type="match status" value="1"/>
</dbReference>
<dbReference type="RefSeq" id="XP_026604100.1">
    <property type="nucleotide sequence ID" value="XM_026746620.1"/>
</dbReference>
<dbReference type="InterPro" id="IPR003378">
    <property type="entry name" value="Fringe-like_glycosylTrfase"/>
</dbReference>
<dbReference type="GeneID" id="38114974"/>
<dbReference type="OrthoDB" id="414175at2759"/>
<evidence type="ECO:0000256" key="7">
    <source>
        <dbReference type="ARBA" id="ARBA00023136"/>
    </source>
</evidence>
<dbReference type="GO" id="GO:0016020">
    <property type="term" value="C:membrane"/>
    <property type="evidence" value="ECO:0007669"/>
    <property type="project" value="UniProtKB-SubCell"/>
</dbReference>
<protein>
    <recommendedName>
        <fullName evidence="9">Fringe-like glycosyltransferase domain-containing protein</fullName>
    </recommendedName>
</protein>
<dbReference type="Proteomes" id="UP000256690">
    <property type="component" value="Unassembled WGS sequence"/>
</dbReference>
<evidence type="ECO:0000256" key="3">
    <source>
        <dbReference type="ARBA" id="ARBA00022679"/>
    </source>
</evidence>
<sequence>MSKLSLRDRSPMNSSWVWKKKLPRFLAAACLIGTLLFFISPRINRHTLEQEIVQAATETAETVAGFASPSTENITVTSKVGCQPDRDVLERLGVKKLSQYVRREVVAVQSPTNLPLTQVLDIPLFDKHSTGKKVQGAEPLQSDCSIASPLTLQVPRPPQHIDASHFDFGVATTWDRLNESLDAFTHWAGNTGVRIFALIEPDSRVPEVLAKAKRLGIQLFVTENDEEYQTRYFSLVSHLAHNLREETRWSCIIDDDTFFPSIQGLVEAFERYDHTQQVYVGGVSESVAQIGLFGLMGFGGAGVFLSRPLVEQLSKPEVFDACQQMVYTGDRRISLCIYQYSDASLTIDHRLRQLDFRGDASGFFEAARPLPLSVHHWKSWFNTDMTKLSTVSEVCGDSCLLSKFRFADGWTLTNGFSITKFSEELSLDDHSMELTWDGDHGANREAFMHELGPLREKDDGKVSYLMTESVTDGNQVRQWYIRRDDSHGDQVVELTWRRQ</sequence>
<keyword evidence="7" id="KW-0472">Membrane</keyword>
<feature type="domain" description="Fringe-like glycosyltransferase" evidence="9">
    <location>
        <begin position="214"/>
        <end position="346"/>
    </location>
</feature>
<dbReference type="STRING" id="1810919.A0A3D8S407"/>